<evidence type="ECO:0000259" key="12">
    <source>
        <dbReference type="PROSITE" id="PS50157"/>
    </source>
</evidence>
<dbReference type="PANTHER" id="PTHR24379">
    <property type="entry name" value="KRAB AND ZINC FINGER DOMAIN-CONTAINING"/>
    <property type="match status" value="1"/>
</dbReference>
<dbReference type="SUPFAM" id="SSF54160">
    <property type="entry name" value="Chromo domain-like"/>
    <property type="match status" value="1"/>
</dbReference>
<keyword evidence="7" id="KW-0238">DNA-binding</keyword>
<proteinExistence type="predicted"/>
<dbReference type="InterPro" id="IPR036236">
    <property type="entry name" value="Znf_C2H2_sf"/>
</dbReference>
<dbReference type="Pfam" id="PF00096">
    <property type="entry name" value="zf-C2H2"/>
    <property type="match status" value="4"/>
</dbReference>
<keyword evidence="3" id="KW-0677">Repeat</keyword>
<reference evidence="13" key="1">
    <citation type="submission" date="2021-01" db="UniProtKB">
        <authorList>
            <consortium name="EnsemblMetazoa"/>
        </authorList>
    </citation>
    <scope>IDENTIFICATION</scope>
</reference>
<dbReference type="InterPro" id="IPR016197">
    <property type="entry name" value="Chromo-like_dom_sf"/>
</dbReference>
<feature type="domain" description="C2H2-type" evidence="12">
    <location>
        <begin position="354"/>
        <end position="381"/>
    </location>
</feature>
<dbReference type="PROSITE" id="PS00028">
    <property type="entry name" value="ZINC_FINGER_C2H2_1"/>
    <property type="match status" value="9"/>
</dbReference>
<feature type="domain" description="C2H2-type" evidence="12">
    <location>
        <begin position="267"/>
        <end position="292"/>
    </location>
</feature>
<dbReference type="FunFam" id="3.30.160.60:FF:000870">
    <property type="entry name" value="zinc finger protein 197 isoform X1"/>
    <property type="match status" value="1"/>
</dbReference>
<dbReference type="Pfam" id="PF13894">
    <property type="entry name" value="zf-C2H2_4"/>
    <property type="match status" value="1"/>
</dbReference>
<evidence type="ECO:0000256" key="10">
    <source>
        <dbReference type="PROSITE-ProRule" id="PRU00042"/>
    </source>
</evidence>
<dbReference type="OrthoDB" id="6077919at2759"/>
<evidence type="ECO:0000256" key="2">
    <source>
        <dbReference type="ARBA" id="ARBA00022723"/>
    </source>
</evidence>
<dbReference type="SMART" id="SM00355">
    <property type="entry name" value="ZnF_C2H2"/>
    <property type="match status" value="10"/>
</dbReference>
<evidence type="ECO:0000256" key="9">
    <source>
        <dbReference type="ARBA" id="ARBA00023242"/>
    </source>
</evidence>
<protein>
    <recommendedName>
        <fullName evidence="12">C2H2-type domain-containing protein</fullName>
    </recommendedName>
</protein>
<dbReference type="InterPro" id="IPR013087">
    <property type="entry name" value="Znf_C2H2_type"/>
</dbReference>
<keyword evidence="4 10" id="KW-0863">Zinc-finger</keyword>
<dbReference type="PROSITE" id="PS50157">
    <property type="entry name" value="ZINC_FINGER_C2H2_2"/>
    <property type="match status" value="8"/>
</dbReference>
<dbReference type="FunFam" id="3.30.160.60:FF:000446">
    <property type="entry name" value="Zinc finger protein"/>
    <property type="match status" value="1"/>
</dbReference>
<feature type="region of interest" description="Disordered" evidence="11">
    <location>
        <begin position="194"/>
        <end position="218"/>
    </location>
</feature>
<dbReference type="GO" id="GO:0008270">
    <property type="term" value="F:zinc ion binding"/>
    <property type="evidence" value="ECO:0007669"/>
    <property type="project" value="UniProtKB-KW"/>
</dbReference>
<dbReference type="PANTHER" id="PTHR24379:SF121">
    <property type="entry name" value="C2H2-TYPE DOMAIN-CONTAINING PROTEIN"/>
    <property type="match status" value="1"/>
</dbReference>
<evidence type="ECO:0000313" key="14">
    <source>
        <dbReference type="Proteomes" id="UP000594262"/>
    </source>
</evidence>
<dbReference type="FunFam" id="3.30.160.60:FF:000646">
    <property type="entry name" value="Myeloid zinc finger 1"/>
    <property type="match status" value="1"/>
</dbReference>
<evidence type="ECO:0000256" key="4">
    <source>
        <dbReference type="ARBA" id="ARBA00022771"/>
    </source>
</evidence>
<dbReference type="GeneID" id="136809381"/>
<feature type="region of interest" description="Disordered" evidence="11">
    <location>
        <begin position="468"/>
        <end position="488"/>
    </location>
</feature>
<evidence type="ECO:0000256" key="5">
    <source>
        <dbReference type="ARBA" id="ARBA00022833"/>
    </source>
</evidence>
<organism evidence="13 14">
    <name type="scientific">Clytia hemisphaerica</name>
    <dbReference type="NCBI Taxonomy" id="252671"/>
    <lineage>
        <taxon>Eukaryota</taxon>
        <taxon>Metazoa</taxon>
        <taxon>Cnidaria</taxon>
        <taxon>Hydrozoa</taxon>
        <taxon>Hydroidolina</taxon>
        <taxon>Leptothecata</taxon>
        <taxon>Obeliida</taxon>
        <taxon>Clytiidae</taxon>
        <taxon>Clytia</taxon>
    </lineage>
</organism>
<dbReference type="RefSeq" id="XP_066922011.1">
    <property type="nucleotide sequence ID" value="XM_067065910.1"/>
</dbReference>
<accession>A0A7M5V3X4</accession>
<evidence type="ECO:0000256" key="7">
    <source>
        <dbReference type="ARBA" id="ARBA00023125"/>
    </source>
</evidence>
<evidence type="ECO:0000256" key="6">
    <source>
        <dbReference type="ARBA" id="ARBA00023015"/>
    </source>
</evidence>
<dbReference type="Gene3D" id="3.30.160.60">
    <property type="entry name" value="Classic Zinc Finger"/>
    <property type="match status" value="7"/>
</dbReference>
<feature type="compositionally biased region" description="Basic and acidic residues" evidence="11">
    <location>
        <begin position="563"/>
        <end position="583"/>
    </location>
</feature>
<dbReference type="Gene3D" id="2.40.50.40">
    <property type="match status" value="1"/>
</dbReference>
<keyword evidence="2" id="KW-0479">Metal-binding</keyword>
<dbReference type="GO" id="GO:0003677">
    <property type="term" value="F:DNA binding"/>
    <property type="evidence" value="ECO:0007669"/>
    <property type="project" value="UniProtKB-KW"/>
</dbReference>
<evidence type="ECO:0000256" key="3">
    <source>
        <dbReference type="ARBA" id="ARBA00022737"/>
    </source>
</evidence>
<keyword evidence="14" id="KW-1185">Reference proteome</keyword>
<feature type="domain" description="C2H2-type" evidence="12">
    <location>
        <begin position="541"/>
        <end position="568"/>
    </location>
</feature>
<feature type="domain" description="C2H2-type" evidence="12">
    <location>
        <begin position="440"/>
        <end position="468"/>
    </location>
</feature>
<keyword evidence="9" id="KW-0539">Nucleus</keyword>
<feature type="region of interest" description="Disordered" evidence="11">
    <location>
        <begin position="563"/>
        <end position="596"/>
    </location>
</feature>
<keyword evidence="5" id="KW-0862">Zinc</keyword>
<evidence type="ECO:0000313" key="13">
    <source>
        <dbReference type="EnsemblMetazoa" id="CLYHEMP009377.2"/>
    </source>
</evidence>
<sequence>MADQVVTAAAMVEHLNDHVIGKLIVEKLNEEIHTEETMTTVEAVVVGEQAAELVIQHQPQESIPPDEIPPTQIVSEEQMIVSTVEGGEKENEEAVEQDDERHIEITIGDPVADKVIDSCVGTDNRRYYKVKWQATWEPEDELLVKYQNLIEDYWKVTVQEQNELEHKNLINNLFENVTPGEGNEDIKPNIDKLNVGKRSGEAETSGSGGGGEQMVQDTDADGHENALTAYKQVNSPEHKISDEPVLITDSKPPPLKNVEKVTDELPHKCDECTRSYSTLRKLKDHQRKLHTNLGLYQCSECPKQFNTKRSLQMHMNRHTGIGPHACPGCGKRYMTPQELVFHKRSCNGLVDKEFTCEQCGKRFATKTHLVFHMKIHLPDDEKPFKCQFCTRTFAYNHDCVHHMRLHLGEKPYKCTECDKAFHRKSYLTEHMFVHTGISKYQCETCKQYFRTQQMLQTHVKNIHILKKTAKTPRARNARPNDKSPAKRNTKKKYRCEDCDKEFKFVKEYHFHCAVNHKGSKLMMEEGREEEVLADFEPTMVYKCRHCEKSFRYVSLLKKHAETHKLDRGDGEHDKGNESEKENQQEGGVQDVDEPMNDEDCEKVSMKESAADENVVEEIHIAATEEGEPQTALIEQGDDQVTVCYVTHKDVLDNVEELNILACGHCLAGFTDEEQLNQHVLSEHSDLILQSEEIAVEHVTTAETSEEHDGTQQVQLHDGSLHVLDGSEGMKIIQLALEAKQQELEALQKQRQSQENQEVHMDTS</sequence>
<evidence type="ECO:0000256" key="1">
    <source>
        <dbReference type="ARBA" id="ARBA00004123"/>
    </source>
</evidence>
<keyword evidence="8" id="KW-0804">Transcription</keyword>
<dbReference type="GO" id="GO:0005634">
    <property type="term" value="C:nucleus"/>
    <property type="evidence" value="ECO:0007669"/>
    <property type="project" value="UniProtKB-SubCell"/>
</dbReference>
<feature type="domain" description="C2H2-type" evidence="12">
    <location>
        <begin position="493"/>
        <end position="521"/>
    </location>
</feature>
<comment type="subcellular location">
    <subcellularLocation>
        <location evidence="1">Nucleus</location>
    </subcellularLocation>
</comment>
<dbReference type="SMART" id="SM00298">
    <property type="entry name" value="CHROMO"/>
    <property type="match status" value="1"/>
</dbReference>
<evidence type="ECO:0000256" key="11">
    <source>
        <dbReference type="SAM" id="MobiDB-lite"/>
    </source>
</evidence>
<name>A0A7M5V3X4_9CNID</name>
<dbReference type="Proteomes" id="UP000594262">
    <property type="component" value="Unplaced"/>
</dbReference>
<feature type="domain" description="C2H2-type" evidence="12">
    <location>
        <begin position="384"/>
        <end position="411"/>
    </location>
</feature>
<feature type="domain" description="C2H2-type" evidence="12">
    <location>
        <begin position="296"/>
        <end position="323"/>
    </location>
</feature>
<feature type="domain" description="C2H2-type" evidence="12">
    <location>
        <begin position="412"/>
        <end position="439"/>
    </location>
</feature>
<dbReference type="InterPro" id="IPR000953">
    <property type="entry name" value="Chromo/chromo_shadow_dom"/>
</dbReference>
<keyword evidence="6" id="KW-0805">Transcription regulation</keyword>
<dbReference type="SUPFAM" id="SSF57667">
    <property type="entry name" value="beta-beta-alpha zinc fingers"/>
    <property type="match status" value="5"/>
</dbReference>
<dbReference type="AlphaFoldDB" id="A0A7M5V3X4"/>
<evidence type="ECO:0000256" key="8">
    <source>
        <dbReference type="ARBA" id="ARBA00023163"/>
    </source>
</evidence>
<feature type="region of interest" description="Disordered" evidence="11">
    <location>
        <begin position="744"/>
        <end position="763"/>
    </location>
</feature>
<dbReference type="EnsemblMetazoa" id="CLYHEMT009377.2">
    <property type="protein sequence ID" value="CLYHEMP009377.2"/>
    <property type="gene ID" value="CLYHEMG009377"/>
</dbReference>